<feature type="transmembrane region" description="Helical" evidence="7">
    <location>
        <begin position="290"/>
        <end position="309"/>
    </location>
</feature>
<dbReference type="PANTHER" id="PTHR43341:SF36">
    <property type="entry name" value="PROLINE-SPECIFIC PERMEASE"/>
    <property type="match status" value="1"/>
</dbReference>
<evidence type="ECO:0000256" key="6">
    <source>
        <dbReference type="ARBA" id="ARBA00023136"/>
    </source>
</evidence>
<keyword evidence="3 7" id="KW-0812">Transmembrane</keyword>
<evidence type="ECO:0000256" key="1">
    <source>
        <dbReference type="ARBA" id="ARBA00004141"/>
    </source>
</evidence>
<dbReference type="GO" id="GO:0015171">
    <property type="term" value="F:amino acid transmembrane transporter activity"/>
    <property type="evidence" value="ECO:0007669"/>
    <property type="project" value="TreeGrafter"/>
</dbReference>
<dbReference type="GO" id="GO:0016020">
    <property type="term" value="C:membrane"/>
    <property type="evidence" value="ECO:0007669"/>
    <property type="project" value="UniProtKB-SubCell"/>
</dbReference>
<keyword evidence="6 7" id="KW-0472">Membrane</keyword>
<proteinExistence type="predicted"/>
<keyword evidence="5 7" id="KW-1133">Transmembrane helix</keyword>
<dbReference type="AlphaFoldDB" id="A0A9W8ZEQ7"/>
<feature type="transmembrane region" description="Helical" evidence="7">
    <location>
        <begin position="461"/>
        <end position="484"/>
    </location>
</feature>
<comment type="caution">
    <text evidence="9">The sequence shown here is derived from an EMBL/GenBank/DDBJ whole genome shotgun (WGS) entry which is preliminary data.</text>
</comment>
<keyword evidence="4" id="KW-0029">Amino-acid transport</keyword>
<organism evidence="9 10">
    <name type="scientific">Didymella pomorum</name>
    <dbReference type="NCBI Taxonomy" id="749634"/>
    <lineage>
        <taxon>Eukaryota</taxon>
        <taxon>Fungi</taxon>
        <taxon>Dikarya</taxon>
        <taxon>Ascomycota</taxon>
        <taxon>Pezizomycotina</taxon>
        <taxon>Dothideomycetes</taxon>
        <taxon>Pleosporomycetidae</taxon>
        <taxon>Pleosporales</taxon>
        <taxon>Pleosporineae</taxon>
        <taxon>Didymellaceae</taxon>
        <taxon>Didymella</taxon>
    </lineage>
</organism>
<reference evidence="9" key="1">
    <citation type="submission" date="2022-10" db="EMBL/GenBank/DDBJ databases">
        <title>Tapping the CABI collections for fungal endophytes: first genome assemblies for Collariella, Neodidymelliopsis, Ascochyta clinopodiicola, Didymella pomorum, Didymosphaeria variabile, Neocosmospora piperis and Neocucurbitaria cava.</title>
        <authorList>
            <person name="Hill R."/>
        </authorList>
    </citation>
    <scope>NUCLEOTIDE SEQUENCE</scope>
    <source>
        <strain evidence="9">IMI 355091</strain>
    </source>
</reference>
<dbReference type="Pfam" id="PF00324">
    <property type="entry name" value="AA_permease"/>
    <property type="match status" value="1"/>
</dbReference>
<keyword evidence="2" id="KW-0813">Transport</keyword>
<evidence type="ECO:0000313" key="9">
    <source>
        <dbReference type="EMBL" id="KAJ4404713.1"/>
    </source>
</evidence>
<name>A0A9W8ZEQ7_9PLEO</name>
<evidence type="ECO:0000256" key="5">
    <source>
        <dbReference type="ARBA" id="ARBA00022989"/>
    </source>
</evidence>
<dbReference type="PANTHER" id="PTHR43341">
    <property type="entry name" value="AMINO ACID PERMEASE"/>
    <property type="match status" value="1"/>
</dbReference>
<sequence length="560" mass="61403">MASIIANGLGKLSDKTGIDIGDGSKEDIESGTADLVGELTLAQGRGGEIHRGLKSRHIQFLAIGGAIGTGLFIGSGSILSLVGPAPLLMGYLTLMIAVWSIMQTLAEMVVYLPYKGISVPYLVRRFVEPSLAFVSGWTYWYTWSIFIAAEAVAGTILLEYWTTAVPSAVWIAIYLLLISALNIFTVEYFGESEFWFASIKIITIVGLIILGFVIFFGGAPTHDRLGFRYWETPGAFIPYMASGNWGNFLAYWTATVRAGFAFVTSPELVAQAGGESVAPRYNIPKAARRFIWRLLFFYGFGALIVGVIVPSNDPMLSSGASNAASSPFVIGIQRAGIAGLNHVINAAILTSAWSAGNCFLYSGSRILYGMALQSDAPKVFGRTTKQGVPYVAVLATWMVGLLSFLTVSNAGGVVFNWFVNLSTISGFIAWIILSITYLRFRAALQHNDLLDTRPFVARFQPYTTWVILVLMILLAITNGFQVFIKGNWSVADFLAAYITIPIMLALYLGHKVWHRTPWYIRTDKIDVFTGKQELDEQCALDNDNLVKPKGLVQKMWSWIA</sequence>
<evidence type="ECO:0000256" key="2">
    <source>
        <dbReference type="ARBA" id="ARBA00022448"/>
    </source>
</evidence>
<evidence type="ECO:0000313" key="10">
    <source>
        <dbReference type="Proteomes" id="UP001140510"/>
    </source>
</evidence>
<feature type="transmembrane region" description="Helical" evidence="7">
    <location>
        <begin position="388"/>
        <end position="405"/>
    </location>
</feature>
<feature type="transmembrane region" description="Helical" evidence="7">
    <location>
        <begin position="88"/>
        <end position="114"/>
    </location>
</feature>
<feature type="transmembrane region" description="Helical" evidence="7">
    <location>
        <begin position="343"/>
        <end position="368"/>
    </location>
</feature>
<accession>A0A9W8ZEQ7</accession>
<evidence type="ECO:0000256" key="3">
    <source>
        <dbReference type="ARBA" id="ARBA00022692"/>
    </source>
</evidence>
<feature type="transmembrane region" description="Helical" evidence="7">
    <location>
        <begin position="417"/>
        <end position="440"/>
    </location>
</feature>
<dbReference type="InterPro" id="IPR004841">
    <property type="entry name" value="AA-permease/SLC12A_dom"/>
</dbReference>
<feature type="transmembrane region" description="Helical" evidence="7">
    <location>
        <begin position="60"/>
        <end position="82"/>
    </location>
</feature>
<feature type="transmembrane region" description="Helical" evidence="7">
    <location>
        <begin position="168"/>
        <end position="189"/>
    </location>
</feature>
<dbReference type="Proteomes" id="UP001140510">
    <property type="component" value="Unassembled WGS sequence"/>
</dbReference>
<evidence type="ECO:0000259" key="8">
    <source>
        <dbReference type="Pfam" id="PF00324"/>
    </source>
</evidence>
<protein>
    <recommendedName>
        <fullName evidence="8">Amino acid permease/ SLC12A domain-containing protein</fullName>
    </recommendedName>
</protein>
<dbReference type="InterPro" id="IPR050524">
    <property type="entry name" value="APC_YAT"/>
</dbReference>
<feature type="transmembrane region" description="Helical" evidence="7">
    <location>
        <begin position="126"/>
        <end position="148"/>
    </location>
</feature>
<feature type="transmembrane region" description="Helical" evidence="7">
    <location>
        <begin position="201"/>
        <end position="219"/>
    </location>
</feature>
<dbReference type="Gene3D" id="1.20.1740.10">
    <property type="entry name" value="Amino acid/polyamine transporter I"/>
    <property type="match status" value="1"/>
</dbReference>
<keyword evidence="10" id="KW-1185">Reference proteome</keyword>
<dbReference type="EMBL" id="JAPEVA010000040">
    <property type="protein sequence ID" value="KAJ4404713.1"/>
    <property type="molecule type" value="Genomic_DNA"/>
</dbReference>
<evidence type="ECO:0000256" key="4">
    <source>
        <dbReference type="ARBA" id="ARBA00022970"/>
    </source>
</evidence>
<dbReference type="OrthoDB" id="3900342at2759"/>
<dbReference type="FunFam" id="1.20.1740.10:FF:000006">
    <property type="entry name" value="General amino acid permease"/>
    <property type="match status" value="1"/>
</dbReference>
<comment type="subcellular location">
    <subcellularLocation>
        <location evidence="1">Membrane</location>
        <topology evidence="1">Multi-pass membrane protein</topology>
    </subcellularLocation>
</comment>
<feature type="domain" description="Amino acid permease/ SLC12A" evidence="8">
    <location>
        <begin position="57"/>
        <end position="516"/>
    </location>
</feature>
<evidence type="ECO:0000256" key="7">
    <source>
        <dbReference type="SAM" id="Phobius"/>
    </source>
</evidence>
<gene>
    <name evidence="9" type="ORF">N0V91_005661</name>
</gene>
<dbReference type="PIRSF" id="PIRSF006060">
    <property type="entry name" value="AA_transporter"/>
    <property type="match status" value="1"/>
</dbReference>
<feature type="transmembrane region" description="Helical" evidence="7">
    <location>
        <begin position="490"/>
        <end position="509"/>
    </location>
</feature>